<evidence type="ECO:0000313" key="2">
    <source>
        <dbReference type="EMBL" id="SSX24238.1"/>
    </source>
</evidence>
<evidence type="ECO:0000259" key="1">
    <source>
        <dbReference type="Pfam" id="PF13843"/>
    </source>
</evidence>
<name>A0A336MDY1_CULSO</name>
<dbReference type="PANTHER" id="PTHR46599:SF6">
    <property type="entry name" value="DUAL SPECIFICITY PHOSPHATASE 26"/>
    <property type="match status" value="1"/>
</dbReference>
<organism evidence="2">
    <name type="scientific">Culicoides sonorensis</name>
    <name type="common">Biting midge</name>
    <dbReference type="NCBI Taxonomy" id="179676"/>
    <lineage>
        <taxon>Eukaryota</taxon>
        <taxon>Metazoa</taxon>
        <taxon>Ecdysozoa</taxon>
        <taxon>Arthropoda</taxon>
        <taxon>Hexapoda</taxon>
        <taxon>Insecta</taxon>
        <taxon>Pterygota</taxon>
        <taxon>Neoptera</taxon>
        <taxon>Endopterygota</taxon>
        <taxon>Diptera</taxon>
        <taxon>Nematocera</taxon>
        <taxon>Chironomoidea</taxon>
        <taxon>Ceratopogonidae</taxon>
        <taxon>Ceratopogoninae</taxon>
        <taxon>Culicoides</taxon>
        <taxon>Monoculicoides</taxon>
    </lineage>
</organism>
<feature type="domain" description="PiggyBac transposable element-derived protein" evidence="1">
    <location>
        <begin position="23"/>
        <end position="338"/>
    </location>
</feature>
<dbReference type="OMA" id="RCAICTT"/>
<dbReference type="AlphaFoldDB" id="A0A336MDY1"/>
<proteinExistence type="predicted"/>
<protein>
    <submittedName>
        <fullName evidence="2">CSON010564 protein</fullName>
    </submittedName>
</protein>
<dbReference type="EMBL" id="UFQT01000432">
    <property type="protein sequence ID" value="SSX24238.1"/>
    <property type="molecule type" value="Genomic_DNA"/>
</dbReference>
<accession>A0A336MDY1</accession>
<sequence>MAEIVPDPPTRPSRASAQRPELHVFKHFTQDEFYAFLGIFIVAGVHRSNKENVDDLWNPDSIPLIRATTSKHRFKFFLRCIRFDNQNTREERLKTDKAAPIADIWLLLNNNLQKCYKPSDCITVDEQLFPFRGHTRFTQYIPSKPSKYGIKFFWAADPLNAYPLKGIIYTGKPNDGVRQTNIGERTVLDLVKQYKGSGRNVTTDNFFTTFSLAMTLKDWQMTLVGTVRRNKRFVPANMQPAKERPVHSTNTAFTKYVTMCSYVPKKNKSVIMLSSMHQTCDIDATAKTKPEIINYYNSTKGGVDTMDKMLSEYTVKRRTSRWPLAVFFNMIDVAGLAAYIIFSENNCQTKNRRVFLKTLAKQLCRNQIETRISDGNQMKNSGTRRAIETVLDQEIIGNVVASENNSIMISVRQGGRCYVCKSLNNRQRKTRKSCDNCNRPVCAEHSSEYTKCDNCAI</sequence>
<dbReference type="InterPro" id="IPR029526">
    <property type="entry name" value="PGBD"/>
</dbReference>
<reference evidence="2" key="1">
    <citation type="submission" date="2018-07" db="EMBL/GenBank/DDBJ databases">
        <authorList>
            <person name="Quirk P.G."/>
            <person name="Krulwich T.A."/>
        </authorList>
    </citation>
    <scope>NUCLEOTIDE SEQUENCE</scope>
</reference>
<dbReference type="Pfam" id="PF13843">
    <property type="entry name" value="DDE_Tnp_1_7"/>
    <property type="match status" value="1"/>
</dbReference>
<dbReference type="PANTHER" id="PTHR46599">
    <property type="entry name" value="PIGGYBAC TRANSPOSABLE ELEMENT-DERIVED PROTEIN 4"/>
    <property type="match status" value="1"/>
</dbReference>
<dbReference type="VEuPathDB" id="VectorBase:CSON010564"/>
<gene>
    <name evidence="2" type="primary">CSON010564</name>
</gene>